<name>A0A834XB34_9FABA</name>
<organism evidence="1 2">
    <name type="scientific">Senna tora</name>
    <dbReference type="NCBI Taxonomy" id="362788"/>
    <lineage>
        <taxon>Eukaryota</taxon>
        <taxon>Viridiplantae</taxon>
        <taxon>Streptophyta</taxon>
        <taxon>Embryophyta</taxon>
        <taxon>Tracheophyta</taxon>
        <taxon>Spermatophyta</taxon>
        <taxon>Magnoliopsida</taxon>
        <taxon>eudicotyledons</taxon>
        <taxon>Gunneridae</taxon>
        <taxon>Pentapetalae</taxon>
        <taxon>rosids</taxon>
        <taxon>fabids</taxon>
        <taxon>Fabales</taxon>
        <taxon>Fabaceae</taxon>
        <taxon>Caesalpinioideae</taxon>
        <taxon>Cassia clade</taxon>
        <taxon>Senna</taxon>
    </lineage>
</organism>
<evidence type="ECO:0000313" key="1">
    <source>
        <dbReference type="EMBL" id="KAF7841385.1"/>
    </source>
</evidence>
<dbReference type="Proteomes" id="UP000634136">
    <property type="component" value="Unassembled WGS sequence"/>
</dbReference>
<dbReference type="AlphaFoldDB" id="A0A834XB34"/>
<comment type="caution">
    <text evidence="1">The sequence shown here is derived from an EMBL/GenBank/DDBJ whole genome shotgun (WGS) entry which is preliminary data.</text>
</comment>
<sequence>MPHHCSRRPPHSFQNHRLPHYSLKRAPSFPFISTMDSLHTLMVPPSEWNLYPGSSSVDREIREVIL</sequence>
<evidence type="ECO:0000313" key="2">
    <source>
        <dbReference type="Proteomes" id="UP000634136"/>
    </source>
</evidence>
<protein>
    <submittedName>
        <fullName evidence="1">Uncharacterized protein</fullName>
    </submittedName>
</protein>
<keyword evidence="2" id="KW-1185">Reference proteome</keyword>
<accession>A0A834XB34</accession>
<dbReference type="EMBL" id="JAAIUW010000002">
    <property type="protein sequence ID" value="KAF7841385.1"/>
    <property type="molecule type" value="Genomic_DNA"/>
</dbReference>
<reference evidence="1" key="1">
    <citation type="submission" date="2020-09" db="EMBL/GenBank/DDBJ databases">
        <title>Genome-Enabled Discovery of Anthraquinone Biosynthesis in Senna tora.</title>
        <authorList>
            <person name="Kang S.-H."/>
            <person name="Pandey R.P."/>
            <person name="Lee C.-M."/>
            <person name="Sim J.-S."/>
            <person name="Jeong J.-T."/>
            <person name="Choi B.-S."/>
            <person name="Jung M."/>
            <person name="Ginzburg D."/>
            <person name="Zhao K."/>
            <person name="Won S.Y."/>
            <person name="Oh T.-J."/>
            <person name="Yu Y."/>
            <person name="Kim N.-H."/>
            <person name="Lee O.R."/>
            <person name="Lee T.-H."/>
            <person name="Bashyal P."/>
            <person name="Kim T.-S."/>
            <person name="Lee W.-H."/>
            <person name="Kawkins C."/>
            <person name="Kim C.-K."/>
            <person name="Kim J.S."/>
            <person name="Ahn B.O."/>
            <person name="Rhee S.Y."/>
            <person name="Sohng J.K."/>
        </authorList>
    </citation>
    <scope>NUCLEOTIDE SEQUENCE</scope>
    <source>
        <tissue evidence="1">Leaf</tissue>
    </source>
</reference>
<proteinExistence type="predicted"/>
<gene>
    <name evidence="1" type="ORF">G2W53_003683</name>
</gene>